<keyword evidence="3" id="KW-1185">Reference proteome</keyword>
<proteinExistence type="predicted"/>
<reference evidence="2" key="1">
    <citation type="submission" date="2016-12" db="EMBL/GenBank/DDBJ databases">
        <title>The genomes of Aspergillus section Nigri reveals drivers in fungal speciation.</title>
        <authorList>
            <consortium name="DOE Joint Genome Institute"/>
            <person name="Vesth T.C."/>
            <person name="Nybo J."/>
            <person name="Theobald S."/>
            <person name="Brandl J."/>
            <person name="Frisvad J.C."/>
            <person name="Nielsen K.F."/>
            <person name="Lyhne E.K."/>
            <person name="Kogle M.E."/>
            <person name="Kuo A."/>
            <person name="Riley R."/>
            <person name="Clum A."/>
            <person name="Nolan M."/>
            <person name="Lipzen A."/>
            <person name="Salamov A."/>
            <person name="Henrissat B."/>
            <person name="Wiebenga A."/>
            <person name="De vries R.P."/>
            <person name="Grigoriev I.V."/>
            <person name="Mortensen U.H."/>
            <person name="Andersen M.R."/>
            <person name="Baker S.E."/>
        </authorList>
    </citation>
    <scope>NUCLEOTIDE SEQUENCE</scope>
    <source>
        <strain evidence="2">CBS 122712</strain>
    </source>
</reference>
<feature type="region of interest" description="Disordered" evidence="1">
    <location>
        <begin position="239"/>
        <end position="262"/>
    </location>
</feature>
<name>A0A317V8P8_ASPEC</name>
<dbReference type="AlphaFoldDB" id="A0A317V8P8"/>
<evidence type="ECO:0000313" key="3">
    <source>
        <dbReference type="Proteomes" id="UP000246171"/>
    </source>
</evidence>
<dbReference type="EMBL" id="MSFU01000018">
    <property type="protein sequence ID" value="PWY69408.1"/>
    <property type="molecule type" value="Genomic_DNA"/>
</dbReference>
<organism evidence="2 3">
    <name type="scientific">Aspergillus eucalypticola (strain CBS 122712 / IBT 29274)</name>
    <dbReference type="NCBI Taxonomy" id="1448314"/>
    <lineage>
        <taxon>Eukaryota</taxon>
        <taxon>Fungi</taxon>
        <taxon>Dikarya</taxon>
        <taxon>Ascomycota</taxon>
        <taxon>Pezizomycotina</taxon>
        <taxon>Eurotiomycetes</taxon>
        <taxon>Eurotiomycetidae</taxon>
        <taxon>Eurotiales</taxon>
        <taxon>Aspergillaceae</taxon>
        <taxon>Aspergillus</taxon>
        <taxon>Aspergillus subgen. Circumdati</taxon>
    </lineage>
</organism>
<dbReference type="RefSeq" id="XP_025386496.1">
    <property type="nucleotide sequence ID" value="XM_025536685.1"/>
</dbReference>
<evidence type="ECO:0000313" key="2">
    <source>
        <dbReference type="EMBL" id="PWY69408.1"/>
    </source>
</evidence>
<gene>
    <name evidence="2" type="ORF">BO83DRAFT_448517</name>
</gene>
<comment type="caution">
    <text evidence="2">The sequence shown here is derived from an EMBL/GenBank/DDBJ whole genome shotgun (WGS) entry which is preliminary data.</text>
</comment>
<dbReference type="VEuPathDB" id="FungiDB:BO83DRAFT_448517"/>
<accession>A0A317V8P8</accession>
<dbReference type="Proteomes" id="UP000246171">
    <property type="component" value="Unassembled WGS sequence"/>
</dbReference>
<protein>
    <submittedName>
        <fullName evidence="2">Uncharacterized protein</fullName>
    </submittedName>
</protein>
<dbReference type="GeneID" id="37058647"/>
<feature type="region of interest" description="Disordered" evidence="1">
    <location>
        <begin position="363"/>
        <end position="387"/>
    </location>
</feature>
<sequence length="387" mass="42875">MQTRASISMVDSDFFSFADSHILTSTTLPYSVIPVFKILWRIQAMIKSVTARPLDISPAYQREEPPIRLDLMILHDLETVVDNRDGPGTGSNYEEQLAAELSQRLGECISGQNTRSSATGTTEVAPSFFEALRLYAAEYEEPASSEKLSHIHILCKAQDSPARDLERAILQCGKRPRLLNAPMAQCHLNFLHISPNPFVIGHIDEMLDHLKKDKDVAGRVADTYENIVFTGLSDASLAAAQAQDEEAPHSNSSSLEPTPKDSEINISAGLRLKIFDEDTDELLSGASYDFYASQRNAIELENETPPPSSRSGSRQRITRIIYARDDEAEATCVNINGSRFDSELIHVFIVIRDPVRQALSPVPEDNGLHLRPRNQMNSDITVAKGGQ</sequence>
<evidence type="ECO:0000256" key="1">
    <source>
        <dbReference type="SAM" id="MobiDB-lite"/>
    </source>
</evidence>